<feature type="binding site" evidence="16">
    <location>
        <begin position="397"/>
        <end position="402"/>
    </location>
    <ligand>
        <name>substrate</name>
    </ligand>
</feature>
<comment type="pathway">
    <text evidence="2 14">Glycan biosynthesis; trehalose biosynthesis.</text>
</comment>
<dbReference type="Proteomes" id="UP000237925">
    <property type="component" value="Chromosome"/>
</dbReference>
<reference evidence="19 20" key="1">
    <citation type="submission" date="2018-03" db="EMBL/GenBank/DDBJ databases">
        <title>Genome sequencing of Melaminivora sp.</title>
        <authorList>
            <person name="Kim S.-J."/>
            <person name="Heo J."/>
            <person name="Ahn J.-H."/>
            <person name="Kwon S.-W."/>
        </authorList>
    </citation>
    <scope>NUCLEOTIDE SEQUENCE [LARGE SCALE GENOMIC DNA]</scope>
    <source>
        <strain evidence="19 20">SC2-9</strain>
    </source>
</reference>
<evidence type="ECO:0000256" key="11">
    <source>
        <dbReference type="ARBA" id="ARBA00033284"/>
    </source>
</evidence>
<feature type="active site" description="Proton donor" evidence="15">
    <location>
        <position position="303"/>
    </location>
</feature>
<organism evidence="19 20">
    <name type="scientific">Melaminivora suipulveris</name>
    <dbReference type="NCBI Taxonomy" id="2109913"/>
    <lineage>
        <taxon>Bacteria</taxon>
        <taxon>Pseudomonadati</taxon>
        <taxon>Pseudomonadota</taxon>
        <taxon>Betaproteobacteria</taxon>
        <taxon>Burkholderiales</taxon>
        <taxon>Comamonadaceae</taxon>
        <taxon>Melaminivora</taxon>
    </lineage>
</organism>
<evidence type="ECO:0000256" key="17">
    <source>
        <dbReference type="PIRSR" id="PIRSR006337-3"/>
    </source>
</evidence>
<dbReference type="InterPro" id="IPR004193">
    <property type="entry name" value="Glyco_hydro_13_N"/>
</dbReference>
<evidence type="ECO:0000256" key="10">
    <source>
        <dbReference type="ARBA" id="ARBA00032057"/>
    </source>
</evidence>
<dbReference type="InterPro" id="IPR014756">
    <property type="entry name" value="Ig_E-set"/>
</dbReference>
<evidence type="ECO:0000256" key="4">
    <source>
        <dbReference type="ARBA" id="ARBA00012268"/>
    </source>
</evidence>
<dbReference type="EC" id="3.2.1.141" evidence="4 13"/>
<evidence type="ECO:0000256" key="6">
    <source>
        <dbReference type="ARBA" id="ARBA00022490"/>
    </source>
</evidence>
<dbReference type="Gene3D" id="3.20.20.80">
    <property type="entry name" value="Glycosidases"/>
    <property type="match status" value="1"/>
</dbReference>
<evidence type="ECO:0000256" key="3">
    <source>
        <dbReference type="ARBA" id="ARBA00008061"/>
    </source>
</evidence>
<dbReference type="SMART" id="SM00642">
    <property type="entry name" value="Aamy"/>
    <property type="match status" value="1"/>
</dbReference>
<dbReference type="GO" id="GO:0033942">
    <property type="term" value="F:4-alpha-D-(1-&gt;4)-alpha-D-glucanotrehalose trehalohydrolase activity"/>
    <property type="evidence" value="ECO:0007669"/>
    <property type="project" value="UniProtKB-EC"/>
</dbReference>
<dbReference type="Gene3D" id="1.10.10.760">
    <property type="entry name" value="E-set domains of sugar-utilizing enzymes"/>
    <property type="match status" value="1"/>
</dbReference>
<dbReference type="GO" id="GO:0005737">
    <property type="term" value="C:cytoplasm"/>
    <property type="evidence" value="ECO:0007669"/>
    <property type="project" value="UniProtKB-SubCell"/>
</dbReference>
<evidence type="ECO:0000256" key="5">
    <source>
        <dbReference type="ARBA" id="ARBA00015938"/>
    </source>
</evidence>
<dbReference type="CDD" id="cd11325">
    <property type="entry name" value="AmyAc_GTHase"/>
    <property type="match status" value="1"/>
</dbReference>
<sequence>MRCRHAMPFGATVQGEKGASFALWAPAARQVRLRHADAPAGGWHETPAGQQPSDGWWHCHVPSARAGTRYQWLVDGAAVPDPASRSNPDGPHGASEVVDPLAHDWRHVQHGRPWNEVVLYELHLGTFTPQGTFTAAIERLPYLRELGFTAIELMPVATFSGAWGWGYDGVLPFAPHPAYGTPEDFKRLIDAAHGLGLMVVLDVVYNHFGPDGNYLGLYAPQFLSTTHHSPWGHAINFDDAQARPVREFFIHNALYWIEEYRLDGLRLDAVHTIIDDSKVHVLQELSQRVRAAAGPRHVHLVLENEHKQGERLTATPLPGRFDGQWNDDFHHALRVLLTGEATSYYHDYRDQPLAYLARSLSHGYVFAHVDRKDPPSMARTESEAQPLGAMVNFIGNHDQVGNRAFGERLGQLIGPQALETALLLSLLTPAIPLVFMGDEFAASTPFLYFANWQGELAEAVRTGRQRDFNHAAQEGAAHGWSAPPDPCDVCSMHSSRLDWAQAESPSGHARRALVRSALAARARWIAPRHAQLLPRGHVAQLVGDAGMLARWLYRDGQELVLRANLGEVALVAAPEALAGVDDAHAAVVFSHGWPPTPGRRASAPPSSPGAAWPAWSGLWSLQERRA</sequence>
<dbReference type="OrthoDB" id="9800174at2"/>
<evidence type="ECO:0000256" key="7">
    <source>
        <dbReference type="ARBA" id="ARBA00022801"/>
    </source>
</evidence>
<dbReference type="InterPro" id="IPR006047">
    <property type="entry name" value="GH13_cat_dom"/>
</dbReference>
<feature type="domain" description="Glycosyl hydrolase family 13 catalytic" evidence="18">
    <location>
        <begin position="121"/>
        <end position="466"/>
    </location>
</feature>
<evidence type="ECO:0000256" key="2">
    <source>
        <dbReference type="ARBA" id="ARBA00005199"/>
    </source>
</evidence>
<dbReference type="InterPro" id="IPR017853">
    <property type="entry name" value="GH"/>
</dbReference>
<keyword evidence="7 14" id="KW-0378">Hydrolase</keyword>
<dbReference type="InterPro" id="IPR044901">
    <property type="entry name" value="Trehalose_TreZ_E-set_sf"/>
</dbReference>
<dbReference type="InterPro" id="IPR013783">
    <property type="entry name" value="Ig-like_fold"/>
</dbReference>
<evidence type="ECO:0000256" key="15">
    <source>
        <dbReference type="PIRSR" id="PIRSR006337-1"/>
    </source>
</evidence>
<feature type="site" description="Transition state stabilizer" evidence="17">
    <location>
        <position position="398"/>
    </location>
</feature>
<gene>
    <name evidence="19" type="primary">treZ</name>
    <name evidence="19" type="ORF">C6568_00810</name>
</gene>
<keyword evidence="9 14" id="KW-0326">Glycosidase</keyword>
<comment type="subcellular location">
    <subcellularLocation>
        <location evidence="1 15">Cytoplasm</location>
    </subcellularLocation>
</comment>
<evidence type="ECO:0000256" key="13">
    <source>
        <dbReference type="NCBIfam" id="TIGR02402"/>
    </source>
</evidence>
<dbReference type="PANTHER" id="PTHR43651:SF11">
    <property type="entry name" value="MALTO-OLIGOSYLTREHALOSE TREHALOHYDROLASE"/>
    <property type="match status" value="1"/>
</dbReference>
<evidence type="ECO:0000256" key="9">
    <source>
        <dbReference type="ARBA" id="ARBA00023295"/>
    </source>
</evidence>
<keyword evidence="8" id="KW-0119">Carbohydrate metabolism</keyword>
<dbReference type="PANTHER" id="PTHR43651">
    <property type="entry name" value="1,4-ALPHA-GLUCAN-BRANCHING ENZYME"/>
    <property type="match status" value="1"/>
</dbReference>
<dbReference type="SUPFAM" id="SSF81296">
    <property type="entry name" value="E set domains"/>
    <property type="match status" value="1"/>
</dbReference>
<keyword evidence="20" id="KW-1185">Reference proteome</keyword>
<dbReference type="UniPathway" id="UPA00299"/>
<dbReference type="NCBIfam" id="TIGR02402">
    <property type="entry name" value="trehalose_TreZ"/>
    <property type="match status" value="1"/>
</dbReference>
<comment type="catalytic activity">
    <reaction evidence="12 14">
        <text>hydrolysis of (1-&gt;4)-alpha-D-glucosidic linkage in 4-alpha-D-[(1-&gt;4)-alpha-D-glucanosyl]n trehalose to yield trehalose and (1-&gt;4)-alpha-D-glucan.</text>
        <dbReference type="EC" id="3.2.1.141"/>
    </reaction>
</comment>
<evidence type="ECO:0000256" key="12">
    <source>
        <dbReference type="ARBA" id="ARBA00034013"/>
    </source>
</evidence>
<dbReference type="KEGG" id="mela:C6568_00810"/>
<dbReference type="AlphaFoldDB" id="A0A2R3Q8J9"/>
<evidence type="ECO:0000313" key="19">
    <source>
        <dbReference type="EMBL" id="AVO47957.1"/>
    </source>
</evidence>
<feature type="active site" description="Nucleophile" evidence="15">
    <location>
        <position position="268"/>
    </location>
</feature>
<feature type="binding site" evidence="16">
    <location>
        <begin position="327"/>
        <end position="331"/>
    </location>
    <ligand>
        <name>substrate</name>
    </ligand>
</feature>
<dbReference type="EMBL" id="CP027667">
    <property type="protein sequence ID" value="AVO47957.1"/>
    <property type="molecule type" value="Genomic_DNA"/>
</dbReference>
<protein>
    <recommendedName>
        <fullName evidence="5 13">Malto-oligosyltrehalose trehalohydrolase</fullName>
        <shortName evidence="14">MTHase</shortName>
        <ecNumber evidence="4 13">3.2.1.141</ecNumber>
    </recommendedName>
    <alternativeName>
        <fullName evidence="11 14">4-alpha-D-((1-&gt;4)-alpha-D-glucano)trehalose trehalohydrolase</fullName>
    </alternativeName>
    <alternativeName>
        <fullName evidence="10 14">Maltooligosyl trehalose trehalohydrolase</fullName>
    </alternativeName>
</protein>
<dbReference type="Pfam" id="PF00128">
    <property type="entry name" value="Alpha-amylase"/>
    <property type="match status" value="1"/>
</dbReference>
<evidence type="ECO:0000259" key="18">
    <source>
        <dbReference type="SMART" id="SM00642"/>
    </source>
</evidence>
<name>A0A2R3Q8J9_9BURK</name>
<feature type="binding site" evidence="16">
    <location>
        <begin position="266"/>
        <end position="271"/>
    </location>
    <ligand>
        <name>substrate</name>
    </ligand>
</feature>
<dbReference type="SUPFAM" id="SSF51445">
    <property type="entry name" value="(Trans)glycosidases"/>
    <property type="match status" value="1"/>
</dbReference>
<evidence type="ECO:0000256" key="14">
    <source>
        <dbReference type="PIRNR" id="PIRNR006337"/>
    </source>
</evidence>
<accession>A0A2R3Q8J9</accession>
<keyword evidence="6" id="KW-0963">Cytoplasm</keyword>
<dbReference type="PIRSF" id="PIRSF006337">
    <property type="entry name" value="Trehalose_TreZ"/>
    <property type="match status" value="1"/>
</dbReference>
<evidence type="ECO:0000256" key="16">
    <source>
        <dbReference type="PIRSR" id="PIRSR006337-2"/>
    </source>
</evidence>
<proteinExistence type="inferred from homology"/>
<evidence type="ECO:0000313" key="20">
    <source>
        <dbReference type="Proteomes" id="UP000237925"/>
    </source>
</evidence>
<dbReference type="GO" id="GO:0005992">
    <property type="term" value="P:trehalose biosynthetic process"/>
    <property type="evidence" value="ECO:0007669"/>
    <property type="project" value="UniProtKB-UniRule"/>
</dbReference>
<dbReference type="CDD" id="cd02853">
    <property type="entry name" value="E_set_MTHase_like_N"/>
    <property type="match status" value="1"/>
</dbReference>
<evidence type="ECO:0000256" key="8">
    <source>
        <dbReference type="ARBA" id="ARBA00023277"/>
    </source>
</evidence>
<dbReference type="InterPro" id="IPR012768">
    <property type="entry name" value="Trehalose_TreZ"/>
</dbReference>
<dbReference type="Pfam" id="PF02922">
    <property type="entry name" value="CBM_48"/>
    <property type="match status" value="1"/>
</dbReference>
<dbReference type="Gene3D" id="2.60.40.10">
    <property type="entry name" value="Immunoglobulins"/>
    <property type="match status" value="1"/>
</dbReference>
<comment type="similarity">
    <text evidence="3 14">Belongs to the glycosyl hydrolase 13 family.</text>
</comment>
<evidence type="ECO:0000256" key="1">
    <source>
        <dbReference type="ARBA" id="ARBA00004496"/>
    </source>
</evidence>